<dbReference type="Proteomes" id="UP000007879">
    <property type="component" value="Unassembled WGS sequence"/>
</dbReference>
<reference evidence="4" key="2">
    <citation type="submission" date="2017-05" db="UniProtKB">
        <authorList>
            <consortium name="EnsemblMetazoa"/>
        </authorList>
    </citation>
    <scope>IDENTIFICATION</scope>
</reference>
<accession>A0A1X7VUI0</accession>
<dbReference type="AlphaFoldDB" id="A0A1X7VUI0"/>
<proteinExistence type="predicted"/>
<protein>
    <recommendedName>
        <fullName evidence="3">CABIT domain-containing protein</fullName>
    </recommendedName>
</protein>
<feature type="compositionally biased region" description="Basic and acidic residues" evidence="2">
    <location>
        <begin position="596"/>
        <end position="606"/>
    </location>
</feature>
<evidence type="ECO:0000256" key="2">
    <source>
        <dbReference type="SAM" id="MobiDB-lite"/>
    </source>
</evidence>
<evidence type="ECO:0000313" key="5">
    <source>
        <dbReference type="Proteomes" id="UP000007879"/>
    </source>
</evidence>
<dbReference type="EnsemblMetazoa" id="XM_019993137.1">
    <property type="protein sequence ID" value="XP_019848696.1"/>
    <property type="gene ID" value="LOC105315558"/>
</dbReference>
<dbReference type="EnsemblMetazoa" id="XM_019993144.1">
    <property type="protein sequence ID" value="XP_019848703.1"/>
    <property type="gene ID" value="LOC105315558"/>
</dbReference>
<evidence type="ECO:0000259" key="3">
    <source>
        <dbReference type="Pfam" id="PF12736"/>
    </source>
</evidence>
<evidence type="ECO:0000313" key="4">
    <source>
        <dbReference type="EnsemblMetazoa" id="Aqu2.1.43996_001"/>
    </source>
</evidence>
<feature type="domain" description="CABIT" evidence="3">
    <location>
        <begin position="252"/>
        <end position="492"/>
    </location>
</feature>
<feature type="compositionally biased region" description="Basic and acidic residues" evidence="2">
    <location>
        <begin position="668"/>
        <end position="683"/>
    </location>
</feature>
<dbReference type="InterPro" id="IPR025946">
    <property type="entry name" value="CABIT_dom"/>
</dbReference>
<feature type="region of interest" description="Disordered" evidence="2">
    <location>
        <begin position="644"/>
        <end position="683"/>
    </location>
</feature>
<name>A0A1X7VUI0_AMPQE</name>
<keyword evidence="5" id="KW-1185">Reference proteome</keyword>
<gene>
    <name evidence="4" type="primary">105315558</name>
</gene>
<reference evidence="5" key="1">
    <citation type="journal article" date="2010" name="Nature">
        <title>The Amphimedon queenslandica genome and the evolution of animal complexity.</title>
        <authorList>
            <person name="Srivastava M."/>
            <person name="Simakov O."/>
            <person name="Chapman J."/>
            <person name="Fahey B."/>
            <person name="Gauthier M.E."/>
            <person name="Mitros T."/>
            <person name="Richards G.S."/>
            <person name="Conaco C."/>
            <person name="Dacre M."/>
            <person name="Hellsten U."/>
            <person name="Larroux C."/>
            <person name="Putnam N.H."/>
            <person name="Stanke M."/>
            <person name="Adamska M."/>
            <person name="Darling A."/>
            <person name="Degnan S.M."/>
            <person name="Oakley T.H."/>
            <person name="Plachetzki D.C."/>
            <person name="Zhai Y."/>
            <person name="Adamski M."/>
            <person name="Calcino A."/>
            <person name="Cummins S.F."/>
            <person name="Goodstein D.M."/>
            <person name="Harris C."/>
            <person name="Jackson D.J."/>
            <person name="Leys S.P."/>
            <person name="Shu S."/>
            <person name="Woodcroft B.J."/>
            <person name="Vervoort M."/>
            <person name="Kosik K.S."/>
            <person name="Manning G."/>
            <person name="Degnan B.M."/>
            <person name="Rokhsar D.S."/>
        </authorList>
    </citation>
    <scope>NUCLEOTIDE SEQUENCE [LARGE SCALE GENOMIC DNA]</scope>
</reference>
<dbReference type="InParanoid" id="A0A1X7VUI0"/>
<dbReference type="eggNOG" id="ENOG502SCKY">
    <property type="taxonomic scope" value="Eukaryota"/>
</dbReference>
<feature type="region of interest" description="Disordered" evidence="2">
    <location>
        <begin position="137"/>
        <end position="227"/>
    </location>
</feature>
<feature type="compositionally biased region" description="Pro residues" evidence="2">
    <location>
        <begin position="142"/>
        <end position="152"/>
    </location>
</feature>
<feature type="compositionally biased region" description="Polar residues" evidence="2">
    <location>
        <begin position="570"/>
        <end position="588"/>
    </location>
</feature>
<organism evidence="4">
    <name type="scientific">Amphimedon queenslandica</name>
    <name type="common">Sponge</name>
    <dbReference type="NCBI Taxonomy" id="400682"/>
    <lineage>
        <taxon>Eukaryota</taxon>
        <taxon>Metazoa</taxon>
        <taxon>Porifera</taxon>
        <taxon>Demospongiae</taxon>
        <taxon>Heteroscleromorpha</taxon>
        <taxon>Haplosclerida</taxon>
        <taxon>Niphatidae</taxon>
        <taxon>Amphimedon</taxon>
    </lineage>
</organism>
<sequence>MQTRPSNAHNINKTFVYDRKMSRRHDLKSMEVHNGICDDSDDSDDSYVNVVEELSGMRDIPKQNQSIMMMRGGESPTPVVASSLVNRPLPAPSPTPFYATQSLHRSRNLIPASVLMQQTQAVASSSNAALYHNKKPQQYRLPSPPQIKPLPPSQNQNQHYSEGATAKRQSPKPLQHHHPLQPQIEYAVPGPPATKPKPHHQDVKRPPISSPPFTSPTNTPSFTSPTNVEHEFAPLSGDMELREFVSKYKSEFPVQIRVSKGFYGTTDKWSISEGEIFTIHFVKYTKTVAAEDRLLGSYGIPLNSNATFGILSTSSSTKKDKAEPEPIDYETVGKLLSLSPLPLAAKATQTWQIKGSEERSINRGDVLILQSIKQNFITRNKQLRCIDAFSGKPKLLKSNCSGFFTIQPSDTCLYLPEVIKYFKLPNTFQMFINEEDNPDLPPSMVSRPVRLTHCSIETSLIATQLDVITEDDATHPLVEIPINLDIEVQVVEPRVVDKIYEQTDHLYDTMDYANIAAIPSNAASSTVDPMSVEALAACQRGGRRTVGIEIEQPPRYSVGNAERVKWNVASDSHGASMSSTEVVSGRQLSHQRGRNKKEANRKEKGMQESLAAQIKALDTQISNIEEQIQGLINKQAGLHQIKTRLKSELESQQPPPPPSFNSTMPNEYGHRNAKQDYQRPYRQ</sequence>
<feature type="compositionally biased region" description="Low complexity" evidence="2">
    <location>
        <begin position="215"/>
        <end position="227"/>
    </location>
</feature>
<dbReference type="Pfam" id="PF12736">
    <property type="entry name" value="CABIT"/>
    <property type="match status" value="1"/>
</dbReference>
<keyword evidence="1" id="KW-0175">Coiled coil</keyword>
<dbReference type="EnsemblMetazoa" id="Aqu2.1.43996_001">
    <property type="protein sequence ID" value="Aqu2.1.43996_001"/>
    <property type="gene ID" value="Aqu2.1.43996"/>
</dbReference>
<feature type="coiled-coil region" evidence="1">
    <location>
        <begin position="607"/>
        <end position="634"/>
    </location>
</feature>
<evidence type="ECO:0000256" key="1">
    <source>
        <dbReference type="SAM" id="Coils"/>
    </source>
</evidence>
<feature type="region of interest" description="Disordered" evidence="2">
    <location>
        <begin position="570"/>
        <end position="606"/>
    </location>
</feature>